<sequence>MRILVAESLKLPEDGFGLQQAVLEEVAAGSRGATTLLWSSSRYVGATRPETRLPGFPEARRLVEGDGFPVLIRNSGGGAVAANEGSISFSITFPVEDMRHGLYERYAEGAEIVVDALARVGVEAEPGEVEGEFCPGAYSVRVGGPEGFKVAGLAQRVTRRAARLEALVLVTRTAEIRHALTRFYGALGLPFRPSGVGDLPRAGVPAVVEALADAVSESYGGAERGEIGEVTFERARSLRESWRAGPGPTGPVASNL</sequence>
<proteinExistence type="predicted"/>
<evidence type="ECO:0000313" key="2">
    <source>
        <dbReference type="EMBL" id="QIN78617.1"/>
    </source>
</evidence>
<dbReference type="Proteomes" id="UP000502706">
    <property type="component" value="Chromosome"/>
</dbReference>
<dbReference type="InterPro" id="IPR045864">
    <property type="entry name" value="aa-tRNA-synth_II/BPL/LPL"/>
</dbReference>
<evidence type="ECO:0000313" key="3">
    <source>
        <dbReference type="Proteomes" id="UP000502706"/>
    </source>
</evidence>
<protein>
    <recommendedName>
        <fullName evidence="1">BPL/LPL catalytic domain-containing protein</fullName>
    </recommendedName>
</protein>
<keyword evidence="3" id="KW-1185">Reference proteome</keyword>
<gene>
    <name evidence="2" type="ORF">GBA65_08885</name>
</gene>
<evidence type="ECO:0000259" key="1">
    <source>
        <dbReference type="PROSITE" id="PS51733"/>
    </source>
</evidence>
<dbReference type="KEGG" id="rmar:GBA65_08885"/>
<feature type="domain" description="BPL/LPL catalytic" evidence="1">
    <location>
        <begin position="27"/>
        <end position="223"/>
    </location>
</feature>
<reference evidence="2 3" key="1">
    <citation type="submission" date="2019-10" db="EMBL/GenBank/DDBJ databases">
        <title>Rubrobacter sp nov SCSIO 52915 isolated from a deep-sea sediment in the South China Sea.</title>
        <authorList>
            <person name="Chen R.W."/>
        </authorList>
    </citation>
    <scope>NUCLEOTIDE SEQUENCE [LARGE SCALE GENOMIC DNA]</scope>
    <source>
        <strain evidence="2 3">SCSIO 52915</strain>
    </source>
</reference>
<dbReference type="Pfam" id="PF21948">
    <property type="entry name" value="LplA-B_cat"/>
    <property type="match status" value="1"/>
</dbReference>
<dbReference type="SUPFAM" id="SSF55681">
    <property type="entry name" value="Class II aaRS and biotin synthetases"/>
    <property type="match status" value="1"/>
</dbReference>
<dbReference type="AlphaFoldDB" id="A0A6G8PWU7"/>
<organism evidence="2 3">
    <name type="scientific">Rubrobacter marinus</name>
    <dbReference type="NCBI Taxonomy" id="2653852"/>
    <lineage>
        <taxon>Bacteria</taxon>
        <taxon>Bacillati</taxon>
        <taxon>Actinomycetota</taxon>
        <taxon>Rubrobacteria</taxon>
        <taxon>Rubrobacterales</taxon>
        <taxon>Rubrobacteraceae</taxon>
        <taxon>Rubrobacter</taxon>
    </lineage>
</organism>
<dbReference type="InterPro" id="IPR004143">
    <property type="entry name" value="BPL_LPL_catalytic"/>
</dbReference>
<dbReference type="PROSITE" id="PS51733">
    <property type="entry name" value="BPL_LPL_CATALYTIC"/>
    <property type="match status" value="1"/>
</dbReference>
<dbReference type="RefSeq" id="WP_166396294.1">
    <property type="nucleotide sequence ID" value="NZ_CP045121.1"/>
</dbReference>
<dbReference type="EMBL" id="CP045121">
    <property type="protein sequence ID" value="QIN78617.1"/>
    <property type="molecule type" value="Genomic_DNA"/>
</dbReference>
<name>A0A6G8PWU7_9ACTN</name>
<accession>A0A6G8PWU7</accession>
<dbReference type="Gene3D" id="3.30.930.10">
    <property type="entry name" value="Bira Bifunctional Protein, Domain 2"/>
    <property type="match status" value="1"/>
</dbReference>